<feature type="transmembrane region" description="Helical" evidence="2">
    <location>
        <begin position="95"/>
        <end position="118"/>
    </location>
</feature>
<gene>
    <name evidence="3" type="ORF">U1T56_21890</name>
</gene>
<reference evidence="3 4" key="1">
    <citation type="submission" date="2024-01" db="EMBL/GenBank/DDBJ databases">
        <title>Multi-omics insights into the function and evolution of sodium benzoate biodegradation pathways in Benzoatithermus flavus gen. nov., sp. nov. from hot spring.</title>
        <authorList>
            <person name="Hu C.-J."/>
            <person name="Li W.-J."/>
        </authorList>
    </citation>
    <scope>NUCLEOTIDE SEQUENCE [LARGE SCALE GENOMIC DNA]</scope>
    <source>
        <strain evidence="3 4">SYSU G07066</strain>
    </source>
</reference>
<feature type="transmembrane region" description="Helical" evidence="2">
    <location>
        <begin position="332"/>
        <end position="355"/>
    </location>
</feature>
<feature type="transmembrane region" description="Helical" evidence="2">
    <location>
        <begin position="275"/>
        <end position="297"/>
    </location>
</feature>
<organism evidence="3 4">
    <name type="scientific">Benzoatithermus flavus</name>
    <dbReference type="NCBI Taxonomy" id="3108223"/>
    <lineage>
        <taxon>Bacteria</taxon>
        <taxon>Pseudomonadati</taxon>
        <taxon>Pseudomonadota</taxon>
        <taxon>Alphaproteobacteria</taxon>
        <taxon>Geminicoccales</taxon>
        <taxon>Geminicoccaceae</taxon>
        <taxon>Benzoatithermus</taxon>
    </lineage>
</organism>
<feature type="transmembrane region" description="Helical" evidence="2">
    <location>
        <begin position="309"/>
        <end position="326"/>
    </location>
</feature>
<evidence type="ECO:0000313" key="4">
    <source>
        <dbReference type="Proteomes" id="UP001375743"/>
    </source>
</evidence>
<proteinExistence type="predicted"/>
<accession>A0ABU8XZH5</accession>
<evidence type="ECO:0000256" key="2">
    <source>
        <dbReference type="SAM" id="Phobius"/>
    </source>
</evidence>
<dbReference type="Proteomes" id="UP001375743">
    <property type="component" value="Unassembled WGS sequence"/>
</dbReference>
<evidence type="ECO:0000256" key="1">
    <source>
        <dbReference type="SAM" id="MobiDB-lite"/>
    </source>
</evidence>
<keyword evidence="2" id="KW-0812">Transmembrane</keyword>
<feature type="transmembrane region" description="Helical" evidence="2">
    <location>
        <begin position="362"/>
        <end position="383"/>
    </location>
</feature>
<dbReference type="RefSeq" id="WP_418161664.1">
    <property type="nucleotide sequence ID" value="NZ_JBBLZC010000035.1"/>
</dbReference>
<dbReference type="EMBL" id="JBBLZC010000035">
    <property type="protein sequence ID" value="MEK0085815.1"/>
    <property type="molecule type" value="Genomic_DNA"/>
</dbReference>
<feature type="region of interest" description="Disordered" evidence="1">
    <location>
        <begin position="692"/>
        <end position="719"/>
    </location>
</feature>
<feature type="transmembrane region" description="Helical" evidence="2">
    <location>
        <begin position="232"/>
        <end position="255"/>
    </location>
</feature>
<feature type="transmembrane region" description="Helical" evidence="2">
    <location>
        <begin position="12"/>
        <end position="31"/>
    </location>
</feature>
<keyword evidence="2" id="KW-0472">Membrane</keyword>
<keyword evidence="2" id="KW-1133">Transmembrane helix</keyword>
<sequence length="719" mass="76521">MVRAVGRISLQDCVLLLVAYALSLGFVWHYVSLETQLYFWDQRGYQDRTFELATAFQASPLHGLADLVLSLSRDYNMLPCVPLLPFVWLLGTSRLVYVAAITAVYTVPLALVVGGVATRLFEPSLPKRPVFWTAVTATLLLPPTWTAALRGMPDAGGGVLLAAALLVHLGDPVLARWRSIVRLGLLIGGAVLFRRHFAYPGTALLVAIAADVAGATRTGMRLRPWTALPRLLRAGLVGLVATATVFAVAPAFAWRALTTDYSDFYASYREPVADVLVFFAGSYGAIVAALALLGLLAASALDVARRRPARLLLIFGGVFLAIWLAGPRQGQWQYTFGSTIVVALGLVALFWTILLRARRWRTALATLLAGLIGLNAAHGSGLLPLADENALWLARAYPPQTRSDRPAVDALLAELERVAHGRKVLVAASSKRLNPDLVRGAVAQLPAGDPRRLEVVRSPEIDSSGRYPLQALLTADIVVVAVPAQLHLLPGEQDVVRTVVDQFVQGWGVARDFARLPGSFELAGGVRVLLFERRAAPSLAGALRALEEIRADVGGPPGAEPYWLGLGAGGTVRVAGGGPESLRLEADLAQGPVTFVHFGPPARGGVILSALIDARDCRSAHAIVLRAKPVDERGGVAGEEVTIGLPEPRARVRMPLAPKGAAYLTLRVERRDEAATEAGPCPLVVWQPTLASGGRPGGEAERGPLLPVPGEAGPARIGH</sequence>
<evidence type="ECO:0000313" key="3">
    <source>
        <dbReference type="EMBL" id="MEK0085815.1"/>
    </source>
</evidence>
<name>A0ABU8XZH5_9PROT</name>
<comment type="caution">
    <text evidence="3">The sequence shown here is derived from an EMBL/GenBank/DDBJ whole genome shotgun (WGS) entry which is preliminary data.</text>
</comment>
<feature type="transmembrane region" description="Helical" evidence="2">
    <location>
        <begin position="203"/>
        <end position="220"/>
    </location>
</feature>
<protein>
    <recommendedName>
        <fullName evidence="5">Glycosyltransferase RgtA/B/C/D-like domain-containing protein</fullName>
    </recommendedName>
</protein>
<keyword evidence="4" id="KW-1185">Reference proteome</keyword>
<feature type="transmembrane region" description="Helical" evidence="2">
    <location>
        <begin position="130"/>
        <end position="149"/>
    </location>
</feature>
<evidence type="ECO:0008006" key="5">
    <source>
        <dbReference type="Google" id="ProtNLM"/>
    </source>
</evidence>